<dbReference type="GO" id="GO:0004386">
    <property type="term" value="F:helicase activity"/>
    <property type="evidence" value="ECO:0007669"/>
    <property type="project" value="UniProtKB-KW"/>
</dbReference>
<gene>
    <name evidence="1" type="ORF">BOVATA_029630</name>
</gene>
<dbReference type="GeneID" id="39875240"/>
<keyword evidence="1" id="KW-0378">Hydrolase</keyword>
<sequence length="130" mass="14740">MSQRLYFLGPSGRPHESLSVGPDLAHNLPDLWLETHIKHAICLVEDEVSDASQVGDPRLKEIDESSGARQQDFYTTPELVRLLPLWYTTVCDRALDTRTCPELRALLSDLLHQFPGGSKDKYDRPVAWPK</sequence>
<name>A0A2H6KEP1_9APIC</name>
<dbReference type="EMBL" id="BDSA01000003">
    <property type="protein sequence ID" value="GBE61470.1"/>
    <property type="molecule type" value="Genomic_DNA"/>
</dbReference>
<organism evidence="1 2">
    <name type="scientific">Babesia ovata</name>
    <dbReference type="NCBI Taxonomy" id="189622"/>
    <lineage>
        <taxon>Eukaryota</taxon>
        <taxon>Sar</taxon>
        <taxon>Alveolata</taxon>
        <taxon>Apicomplexa</taxon>
        <taxon>Aconoidasida</taxon>
        <taxon>Piroplasmida</taxon>
        <taxon>Babesiidae</taxon>
        <taxon>Babesia</taxon>
    </lineage>
</organism>
<protein>
    <submittedName>
        <fullName evidence="1">ATP-dependent RNA helicase, putative</fullName>
    </submittedName>
</protein>
<evidence type="ECO:0000313" key="1">
    <source>
        <dbReference type="EMBL" id="GBE61470.1"/>
    </source>
</evidence>
<keyword evidence="1" id="KW-0547">Nucleotide-binding</keyword>
<reference evidence="1 2" key="1">
    <citation type="journal article" date="2017" name="BMC Genomics">
        <title>Whole-genome assembly of Babesia ovata and comparative genomics between closely related pathogens.</title>
        <authorList>
            <person name="Yamagishi J."/>
            <person name="Asada M."/>
            <person name="Hakimi H."/>
            <person name="Tanaka T.Q."/>
            <person name="Sugimoto C."/>
            <person name="Kawazu S."/>
        </authorList>
    </citation>
    <scope>NUCLEOTIDE SEQUENCE [LARGE SCALE GENOMIC DNA]</scope>
    <source>
        <strain evidence="1 2">Miyake</strain>
    </source>
</reference>
<dbReference type="OrthoDB" id="5145586at2759"/>
<comment type="caution">
    <text evidence="1">The sequence shown here is derived from an EMBL/GenBank/DDBJ whole genome shotgun (WGS) entry which is preliminary data.</text>
</comment>
<dbReference type="VEuPathDB" id="PiroplasmaDB:BOVATA_029630"/>
<dbReference type="AlphaFoldDB" id="A0A2H6KEP1"/>
<dbReference type="AntiFam" id="ANF00149">
    <property type="entry name" value="Shadow ORF (opposite cshA)"/>
</dbReference>
<keyword evidence="1" id="KW-0347">Helicase</keyword>
<proteinExistence type="predicted"/>
<evidence type="ECO:0000313" key="2">
    <source>
        <dbReference type="Proteomes" id="UP000236319"/>
    </source>
</evidence>
<accession>A0A2H6KEP1</accession>
<keyword evidence="1" id="KW-0067">ATP-binding</keyword>
<dbReference type="Proteomes" id="UP000236319">
    <property type="component" value="Unassembled WGS sequence"/>
</dbReference>
<keyword evidence="2" id="KW-1185">Reference proteome</keyword>
<dbReference type="RefSeq" id="XP_028867713.1">
    <property type="nucleotide sequence ID" value="XM_029011880.1"/>
</dbReference>